<dbReference type="EMBL" id="JABGBW010000010">
    <property type="protein sequence ID" value="MBC2576714.1"/>
    <property type="molecule type" value="Genomic_DNA"/>
</dbReference>
<keyword evidence="2" id="KW-1185">Reference proteome</keyword>
<protein>
    <submittedName>
        <fullName evidence="1">DUF2974 domain-containing protein</fullName>
    </submittedName>
</protein>
<dbReference type="Pfam" id="PF11187">
    <property type="entry name" value="Mbeg1-like"/>
    <property type="match status" value="1"/>
</dbReference>
<sequence length="376" mass="43713">MDNIMDYLNWRGDLTFEQDEINEVDNLIFCELSYLNINTSGGSTLEEVANRYFQNDTLNEKERKSTSLITRIEGLLRKASNTNRFRKVVVSDFISKFDEIKEVQFCAMCFKFKDDSIYIAFRGTDDTLVGFKEDFNMSFSTSIYGQEYSAKYLRSIMKKYKKEKIFVGGHSKGGNFAVYSVMGLDDKNINRVEIVYNNDGPGFSSEVVISSKYKKTVKKVKKIMPKSSVVGILMKDNENRKLINAIGSTGFIQHDGFNWEVKGNKFVEEKRLTKDIVFIDKTLKHWLENTSDEEKAAFVDEFYELIIKTTKAKRISEISNKRLKVAIKILMEMSDLEPEKRELMLKMISQFVKSGSQIIKSQERKKKNRKRFLREL</sequence>
<dbReference type="Gene3D" id="3.40.50.1820">
    <property type="entry name" value="alpha/beta hydrolase"/>
    <property type="match status" value="1"/>
</dbReference>
<reference evidence="1 2" key="1">
    <citation type="submission" date="2020-05" db="EMBL/GenBank/DDBJ databases">
        <title>Draft genome of xy-202 and genomic insight in genome of the genus Peptostreptococcus.</title>
        <authorList>
            <person name="Zhang Z."/>
        </authorList>
    </citation>
    <scope>NUCLEOTIDE SEQUENCE [LARGE SCALE GENOMIC DNA]</scope>
    <source>
        <strain evidence="1 2">DSM 27025</strain>
    </source>
</reference>
<dbReference type="Proteomes" id="UP000713904">
    <property type="component" value="Unassembled WGS sequence"/>
</dbReference>
<gene>
    <name evidence="1" type="ORF">HLB29_08485</name>
</gene>
<proteinExistence type="predicted"/>
<comment type="caution">
    <text evidence="1">The sequence shown here is derived from an EMBL/GenBank/DDBJ whole genome shotgun (WGS) entry which is preliminary data.</text>
</comment>
<evidence type="ECO:0000313" key="2">
    <source>
        <dbReference type="Proteomes" id="UP000713904"/>
    </source>
</evidence>
<dbReference type="InterPro" id="IPR024499">
    <property type="entry name" value="Mbeg1-like"/>
</dbReference>
<evidence type="ECO:0000313" key="1">
    <source>
        <dbReference type="EMBL" id="MBC2576714.1"/>
    </source>
</evidence>
<dbReference type="RefSeq" id="WP_185624731.1">
    <property type="nucleotide sequence ID" value="NZ_JABGBW010000010.1"/>
</dbReference>
<dbReference type="SUPFAM" id="SSF53474">
    <property type="entry name" value="alpha/beta-Hydrolases"/>
    <property type="match status" value="1"/>
</dbReference>
<accession>A0ABR6TNG7</accession>
<dbReference type="InterPro" id="IPR029058">
    <property type="entry name" value="AB_hydrolase_fold"/>
</dbReference>
<organism evidence="1 2">
    <name type="scientific">Peptostreptococcus canis</name>
    <dbReference type="NCBI Taxonomy" id="1159213"/>
    <lineage>
        <taxon>Bacteria</taxon>
        <taxon>Bacillati</taxon>
        <taxon>Bacillota</taxon>
        <taxon>Clostridia</taxon>
        <taxon>Peptostreptococcales</taxon>
        <taxon>Peptostreptococcaceae</taxon>
        <taxon>Peptostreptococcus</taxon>
    </lineage>
</organism>
<name>A0ABR6TNG7_9FIRM</name>